<dbReference type="SUPFAM" id="SSF74650">
    <property type="entry name" value="Galactose mutarotase-like"/>
    <property type="match status" value="1"/>
</dbReference>
<feature type="domain" description="Rhamnogalacturonan lyase" evidence="4">
    <location>
        <begin position="343"/>
        <end position="410"/>
    </location>
</feature>
<organism evidence="5 6">
    <name type="scientific">Aphanomyces euteiches</name>
    <dbReference type="NCBI Taxonomy" id="100861"/>
    <lineage>
        <taxon>Eukaryota</taxon>
        <taxon>Sar</taxon>
        <taxon>Stramenopiles</taxon>
        <taxon>Oomycota</taxon>
        <taxon>Saprolegniomycetes</taxon>
        <taxon>Saprolegniales</taxon>
        <taxon>Verrucalvaceae</taxon>
        <taxon>Aphanomyces</taxon>
    </lineage>
</organism>
<evidence type="ECO:0000259" key="4">
    <source>
        <dbReference type="Pfam" id="PF14686"/>
    </source>
</evidence>
<dbReference type="GO" id="GO:0030246">
    <property type="term" value="F:carbohydrate binding"/>
    <property type="evidence" value="ECO:0007669"/>
    <property type="project" value="InterPro"/>
</dbReference>
<evidence type="ECO:0000313" key="6">
    <source>
        <dbReference type="Proteomes" id="UP000481153"/>
    </source>
</evidence>
<protein>
    <recommendedName>
        <fullName evidence="7">Rhamnogalacturonan endolyase</fullName>
    </recommendedName>
</protein>
<feature type="transmembrane region" description="Helical" evidence="1">
    <location>
        <begin position="54"/>
        <end position="73"/>
    </location>
</feature>
<dbReference type="Pfam" id="PF14686">
    <property type="entry name" value="fn3_3"/>
    <property type="match status" value="1"/>
</dbReference>
<dbReference type="InterPro" id="IPR015364">
    <property type="entry name" value="RhgB_N"/>
</dbReference>
<dbReference type="AlphaFoldDB" id="A0A6G0WML2"/>
<keyword evidence="1" id="KW-1133">Transmembrane helix</keyword>
<dbReference type="Gene3D" id="2.60.40.1120">
    <property type="entry name" value="Carboxypeptidase-like, regulatory domain"/>
    <property type="match status" value="1"/>
</dbReference>
<dbReference type="Gene3D" id="2.70.98.10">
    <property type="match status" value="1"/>
</dbReference>
<dbReference type="SUPFAM" id="SSF49785">
    <property type="entry name" value="Galactose-binding domain-like"/>
    <property type="match status" value="1"/>
</dbReference>
<feature type="domain" description="Rhamnogalacturonan lyase" evidence="3">
    <location>
        <begin position="424"/>
        <end position="591"/>
    </location>
</feature>
<dbReference type="InterPro" id="IPR029411">
    <property type="entry name" value="RG-lyase_III"/>
</dbReference>
<evidence type="ECO:0008006" key="7">
    <source>
        <dbReference type="Google" id="ProtNLM"/>
    </source>
</evidence>
<accession>A0A6G0WML2</accession>
<dbReference type="PANTHER" id="PTHR36574:SF1">
    <property type="entry name" value="RHAMNOGALACTURONATE LYASE-RELATED"/>
    <property type="match status" value="1"/>
</dbReference>
<dbReference type="InterPro" id="IPR029413">
    <property type="entry name" value="RG-lyase_II"/>
</dbReference>
<dbReference type="Proteomes" id="UP000481153">
    <property type="component" value="Unassembled WGS sequence"/>
</dbReference>
<keyword evidence="1" id="KW-0472">Membrane</keyword>
<dbReference type="Gene3D" id="2.60.120.260">
    <property type="entry name" value="Galactose-binding domain-like"/>
    <property type="match status" value="1"/>
</dbReference>
<dbReference type="InterPro" id="IPR011013">
    <property type="entry name" value="Gal_mutarotase_sf_dom"/>
</dbReference>
<dbReference type="Pfam" id="PF14683">
    <property type="entry name" value="CBM-like"/>
    <property type="match status" value="1"/>
</dbReference>
<name>A0A6G0WML2_9STRA</name>
<evidence type="ECO:0000256" key="1">
    <source>
        <dbReference type="SAM" id="Phobius"/>
    </source>
</evidence>
<dbReference type="GO" id="GO:0016837">
    <property type="term" value="F:carbon-oxygen lyase activity, acting on polysaccharides"/>
    <property type="evidence" value="ECO:0007669"/>
    <property type="project" value="InterPro"/>
</dbReference>
<gene>
    <name evidence="5" type="ORF">Ae201684_013516</name>
</gene>
<dbReference type="InterPro" id="IPR016590">
    <property type="entry name" value="Rhamnogalacturonase_B"/>
</dbReference>
<evidence type="ECO:0000259" key="2">
    <source>
        <dbReference type="Pfam" id="PF09284"/>
    </source>
</evidence>
<feature type="domain" description="Rhamnogalacturonase B N-terminal" evidence="2">
    <location>
        <begin position="75"/>
        <end position="325"/>
    </location>
</feature>
<dbReference type="PANTHER" id="PTHR36574">
    <property type="entry name" value="RHAMNOGALACTURONATE LYASE-RELATED"/>
    <property type="match status" value="1"/>
</dbReference>
<dbReference type="VEuPathDB" id="FungiDB:AeMF1_000447"/>
<comment type="caution">
    <text evidence="5">The sequence shown here is derived from an EMBL/GenBank/DDBJ whole genome shotgun (WGS) entry which is preliminary data.</text>
</comment>
<keyword evidence="6" id="KW-1185">Reference proteome</keyword>
<reference evidence="5 6" key="1">
    <citation type="submission" date="2019-07" db="EMBL/GenBank/DDBJ databases">
        <title>Genomics analysis of Aphanomyces spp. identifies a new class of oomycete effector associated with host adaptation.</title>
        <authorList>
            <person name="Gaulin E."/>
        </authorList>
    </citation>
    <scope>NUCLEOTIDE SEQUENCE [LARGE SCALE GENOMIC DNA]</scope>
    <source>
        <strain evidence="5 6">ATCC 201684</strain>
    </source>
</reference>
<dbReference type="CDD" id="cd10317">
    <property type="entry name" value="RGL4_C"/>
    <property type="match status" value="1"/>
</dbReference>
<dbReference type="InterPro" id="IPR014718">
    <property type="entry name" value="GH-type_carb-bd"/>
</dbReference>
<evidence type="ECO:0000313" key="5">
    <source>
        <dbReference type="EMBL" id="KAF0728551.1"/>
    </source>
</evidence>
<dbReference type="GO" id="GO:0045490">
    <property type="term" value="P:pectin catabolic process"/>
    <property type="evidence" value="ECO:0007669"/>
    <property type="project" value="TreeGrafter"/>
</dbReference>
<dbReference type="InterPro" id="IPR008979">
    <property type="entry name" value="Galactose-bd-like_sf"/>
</dbReference>
<keyword evidence="1" id="KW-0812">Transmembrane</keyword>
<dbReference type="Pfam" id="PF09284">
    <property type="entry name" value="RhgB_N"/>
    <property type="match status" value="1"/>
</dbReference>
<sequence>MGDRQWTNSDLWVGLGFDRTWIFSTEATSQRKGPKLDACTISLSTKITTMGAAVLLRAALALVAFVCVAGQSFGFTASSDGRKWAINTGNGLIVTMLRSTCDIISLMYKNQELQYSAKFTHINSGLGPVTSQIATTTVDGKNTIQITCAKTGITQYYFFRPNENAFYMGTYHTSEFEPGNLRFLARLNRATVTTGIPEATLDDTNRAIEATDVYATAANITRSKFYSAIPFIDDHIHGVYGPKAGVYLIMSDKAYETSVGGPFFQDINNQCTTANELLVCLNSDHTRTEDYRYGFHGPYALVFTDGPAPSTSIVDFSFFQKTNLQEFVPDSQRGRVQGTINDPTAVLTGFNIVVGFKNAQAQYWTRVAPGSKLSYQSPLMKPGQYTVTVFRKQLAVATGNAVVSTGTTSTSDVTVAYTHTQTPLWTIGVWDGTPDGFRNADKIHKMHPSDARMTPFRPFTFTVGKNVAGDFPLALFRGVNDPLAISFQLTSQQASQSRTFNVGITLAKNSARPTIRVNDKWNGPILASFAVSTRGDTRGVTTGNYFLYSYTIPSSALVAGTNKIALGIASGETDPPEPFLHASVVFDAVELL</sequence>
<dbReference type="EMBL" id="VJMJ01000175">
    <property type="protein sequence ID" value="KAF0728551.1"/>
    <property type="molecule type" value="Genomic_DNA"/>
</dbReference>
<proteinExistence type="predicted"/>
<evidence type="ECO:0000259" key="3">
    <source>
        <dbReference type="Pfam" id="PF14683"/>
    </source>
</evidence>